<dbReference type="Proteomes" id="UP001056778">
    <property type="component" value="Chromosome 9"/>
</dbReference>
<name>A0ACB9SMD1_HOLOL</name>
<gene>
    <name evidence="1" type="ORF">MML48_9g00002200</name>
</gene>
<protein>
    <submittedName>
        <fullName evidence="1">Glucose-methanol-choline gmc oxidoreductase</fullName>
    </submittedName>
</protein>
<proteinExistence type="predicted"/>
<dbReference type="EMBL" id="CM043023">
    <property type="protein sequence ID" value="KAI4454892.1"/>
    <property type="molecule type" value="Genomic_DNA"/>
</dbReference>
<reference evidence="1" key="1">
    <citation type="submission" date="2022-04" db="EMBL/GenBank/DDBJ databases">
        <title>Chromosome-scale genome assembly of Holotrichia oblita Faldermann.</title>
        <authorList>
            <person name="Rongchong L."/>
        </authorList>
    </citation>
    <scope>NUCLEOTIDE SEQUENCE</scope>
    <source>
        <strain evidence="1">81SQS9</strain>
    </source>
</reference>
<comment type="caution">
    <text evidence="1">The sequence shown here is derived from an EMBL/GenBank/DDBJ whole genome shotgun (WGS) entry which is preliminary data.</text>
</comment>
<accession>A0ACB9SMD1</accession>
<organism evidence="1 2">
    <name type="scientific">Holotrichia oblita</name>
    <name type="common">Chafer beetle</name>
    <dbReference type="NCBI Taxonomy" id="644536"/>
    <lineage>
        <taxon>Eukaryota</taxon>
        <taxon>Metazoa</taxon>
        <taxon>Ecdysozoa</taxon>
        <taxon>Arthropoda</taxon>
        <taxon>Hexapoda</taxon>
        <taxon>Insecta</taxon>
        <taxon>Pterygota</taxon>
        <taxon>Neoptera</taxon>
        <taxon>Endopterygota</taxon>
        <taxon>Coleoptera</taxon>
        <taxon>Polyphaga</taxon>
        <taxon>Scarabaeiformia</taxon>
        <taxon>Scarabaeidae</taxon>
        <taxon>Melolonthinae</taxon>
        <taxon>Holotrichia</taxon>
    </lineage>
</organism>
<evidence type="ECO:0000313" key="2">
    <source>
        <dbReference type="Proteomes" id="UP001056778"/>
    </source>
</evidence>
<sequence>MMSKLTNFLLVTLILALNYDESNSQGVQELIQEVKETILRLERSGKIKRDYEPYTEPVLLDEEGYDFVIVGAGSSGSALVHRLSEVSNWTILLLEAGGEPEIYTDIPFWSRLAEYTQLNWGYVSEKEDNIALGLKDQRIPLTRGKGIGGSSLINSLIYTRGTKEDYNRWESLGNPGWSYEDVLPYFKKLENCTIPIRDDLYRGHDGPISVQDAYQTKSGDVFIEAAENSGYKYVDYNGRTNKGVSYMQHNTKNGLRCSGESCYIRPIKHRKNLTIRKNSQVTKILIRNNTAYGVEFFKNGRIYTAFANKEVILSAGAINSPQILLLSGIGPKHQLLKFGIKPIHNLPVGQKMHDHIAYSVLGYTFNDSITFNFSETLKDESFINLYNKGEGPLRSINTVQNILFTRSSFEPNLQRVTDVEIIGLSGHIVSSSNNTGEIEVTNAIYENTFKQYSNQFVGSCAIALLHPKSYGRVELRSADPFVHPKIYTGFLTDPEGRDAKALIEGIREANRIMLSPAFEKYGIKPMDTPIYGCQQHEYDSDEYWECAIRHVAHSFFHYTTTCKMGPESDPEAVVDSKLKVHGMRRLRIVDTSIIPITLSAHTNLPAFMVGEKASDLIKEEYLLD</sequence>
<keyword evidence="2" id="KW-1185">Reference proteome</keyword>
<evidence type="ECO:0000313" key="1">
    <source>
        <dbReference type="EMBL" id="KAI4454892.1"/>
    </source>
</evidence>